<keyword evidence="7" id="KW-1185">Reference proteome</keyword>
<keyword evidence="1" id="KW-0805">Transcription regulation</keyword>
<dbReference type="PANTHER" id="PTHR30514:SF1">
    <property type="entry name" value="HTH-TYPE TRANSCRIPTIONAL REGULATOR HEXR-RELATED"/>
    <property type="match status" value="1"/>
</dbReference>
<dbReference type="InterPro" id="IPR009057">
    <property type="entry name" value="Homeodomain-like_sf"/>
</dbReference>
<dbReference type="Pfam" id="PF01380">
    <property type="entry name" value="SIS"/>
    <property type="match status" value="1"/>
</dbReference>
<dbReference type="CDD" id="cd05013">
    <property type="entry name" value="SIS_RpiR"/>
    <property type="match status" value="1"/>
</dbReference>
<keyword evidence="3" id="KW-0804">Transcription</keyword>
<sequence length="255" mass="29035">MSIVERMNYYFQSLNANERETLHTILSNKQEFNDLTIDDFAKKCLVSKSFVMRLCKKLAYSGYSEFKYQLKAELDSHITQQSTQSIIETTQQDIAETLRLLDTKVLSEIGHLLDQANHIYTYGTGYGQKTILEDFKRGFISSRRVMTSLPSSVELRLNSEIMQKNDVLFIVSMSGQVDNIINELIHLKERGVYVISITQFSTNSLASLSSINLYLKSTPIPNPLAPETPYVSYSALCVLLDIIVKNYLNSSTKKK</sequence>
<keyword evidence="2" id="KW-0238">DNA-binding</keyword>
<dbReference type="EMBL" id="MAEL01000057">
    <property type="protein sequence ID" value="KAF1301458.1"/>
    <property type="molecule type" value="Genomic_DNA"/>
</dbReference>
<dbReference type="RefSeq" id="WP_161903239.1">
    <property type="nucleotide sequence ID" value="NZ_MAEL01000057.1"/>
</dbReference>
<evidence type="ECO:0000256" key="2">
    <source>
        <dbReference type="ARBA" id="ARBA00023125"/>
    </source>
</evidence>
<dbReference type="InterPro" id="IPR000281">
    <property type="entry name" value="HTH_RpiR"/>
</dbReference>
<dbReference type="Gene3D" id="3.40.50.10490">
    <property type="entry name" value="Glucose-6-phosphate isomerase like protein, domain 1"/>
    <property type="match status" value="1"/>
</dbReference>
<dbReference type="InterPro" id="IPR001347">
    <property type="entry name" value="SIS_dom"/>
</dbReference>
<feature type="domain" description="SIS" evidence="5">
    <location>
        <begin position="109"/>
        <end position="253"/>
    </location>
</feature>
<name>A0ABQ6YWV4_9ENTE</name>
<dbReference type="InterPro" id="IPR047640">
    <property type="entry name" value="RpiR-like"/>
</dbReference>
<dbReference type="InterPro" id="IPR035472">
    <property type="entry name" value="RpiR-like_SIS"/>
</dbReference>
<evidence type="ECO:0008006" key="8">
    <source>
        <dbReference type="Google" id="ProtNLM"/>
    </source>
</evidence>
<proteinExistence type="predicted"/>
<dbReference type="PANTHER" id="PTHR30514">
    <property type="entry name" value="GLUCOKINASE"/>
    <property type="match status" value="1"/>
</dbReference>
<gene>
    <name evidence="6" type="ORF">BAU17_05920</name>
</gene>
<reference evidence="6 7" key="1">
    <citation type="submission" date="2016-06" db="EMBL/GenBank/DDBJ databases">
        <title>Four novel species of enterococci isolated from chicken manure.</title>
        <authorList>
            <person name="Van Tyne D."/>
        </authorList>
    </citation>
    <scope>NUCLEOTIDE SEQUENCE [LARGE SCALE GENOMIC DNA]</scope>
    <source>
        <strain evidence="6 7">CU12B</strain>
    </source>
</reference>
<dbReference type="Pfam" id="PF01418">
    <property type="entry name" value="HTH_6"/>
    <property type="match status" value="1"/>
</dbReference>
<evidence type="ECO:0000259" key="5">
    <source>
        <dbReference type="PROSITE" id="PS51464"/>
    </source>
</evidence>
<evidence type="ECO:0000256" key="3">
    <source>
        <dbReference type="ARBA" id="ARBA00023163"/>
    </source>
</evidence>
<dbReference type="InterPro" id="IPR046348">
    <property type="entry name" value="SIS_dom_sf"/>
</dbReference>
<dbReference type="SUPFAM" id="SSF53697">
    <property type="entry name" value="SIS domain"/>
    <property type="match status" value="1"/>
</dbReference>
<dbReference type="PROSITE" id="PS51071">
    <property type="entry name" value="HTH_RPIR"/>
    <property type="match status" value="1"/>
</dbReference>
<evidence type="ECO:0000256" key="1">
    <source>
        <dbReference type="ARBA" id="ARBA00023015"/>
    </source>
</evidence>
<dbReference type="InterPro" id="IPR036388">
    <property type="entry name" value="WH-like_DNA-bd_sf"/>
</dbReference>
<dbReference type="SUPFAM" id="SSF46689">
    <property type="entry name" value="Homeodomain-like"/>
    <property type="match status" value="1"/>
</dbReference>
<protein>
    <recommendedName>
        <fullName evidence="8">MurR/RpiR family transcriptional regulator</fullName>
    </recommendedName>
</protein>
<organism evidence="6 7">
    <name type="scientific">Candidatus Enterococcus willemsii</name>
    <dbReference type="NCBI Taxonomy" id="1857215"/>
    <lineage>
        <taxon>Bacteria</taxon>
        <taxon>Bacillati</taxon>
        <taxon>Bacillota</taxon>
        <taxon>Bacilli</taxon>
        <taxon>Lactobacillales</taxon>
        <taxon>Enterococcaceae</taxon>
        <taxon>Enterococcus</taxon>
    </lineage>
</organism>
<evidence type="ECO:0000313" key="7">
    <source>
        <dbReference type="Proteomes" id="UP000782705"/>
    </source>
</evidence>
<dbReference type="PROSITE" id="PS51464">
    <property type="entry name" value="SIS"/>
    <property type="match status" value="1"/>
</dbReference>
<evidence type="ECO:0000313" key="6">
    <source>
        <dbReference type="EMBL" id="KAF1301458.1"/>
    </source>
</evidence>
<dbReference type="Proteomes" id="UP000782705">
    <property type="component" value="Unassembled WGS sequence"/>
</dbReference>
<comment type="caution">
    <text evidence="6">The sequence shown here is derived from an EMBL/GenBank/DDBJ whole genome shotgun (WGS) entry which is preliminary data.</text>
</comment>
<accession>A0ABQ6YWV4</accession>
<feature type="domain" description="HTH rpiR-type" evidence="4">
    <location>
        <begin position="1"/>
        <end position="77"/>
    </location>
</feature>
<evidence type="ECO:0000259" key="4">
    <source>
        <dbReference type="PROSITE" id="PS51071"/>
    </source>
</evidence>
<dbReference type="Gene3D" id="1.10.10.10">
    <property type="entry name" value="Winged helix-like DNA-binding domain superfamily/Winged helix DNA-binding domain"/>
    <property type="match status" value="1"/>
</dbReference>